<organism evidence="2 3">
    <name type="scientific">Tetrahymena thermophila (strain SB210)</name>
    <dbReference type="NCBI Taxonomy" id="312017"/>
    <lineage>
        <taxon>Eukaryota</taxon>
        <taxon>Sar</taxon>
        <taxon>Alveolata</taxon>
        <taxon>Ciliophora</taxon>
        <taxon>Intramacronucleata</taxon>
        <taxon>Oligohymenophorea</taxon>
        <taxon>Hymenostomatida</taxon>
        <taxon>Tetrahymenina</taxon>
        <taxon>Tetrahymenidae</taxon>
        <taxon>Tetrahymena</taxon>
    </lineage>
</organism>
<accession>W7XCW5</accession>
<dbReference type="Proteomes" id="UP000009168">
    <property type="component" value="Unassembled WGS sequence"/>
</dbReference>
<evidence type="ECO:0000256" key="1">
    <source>
        <dbReference type="SAM" id="Phobius"/>
    </source>
</evidence>
<evidence type="ECO:0000313" key="2">
    <source>
        <dbReference type="EMBL" id="EWS74423.1"/>
    </source>
</evidence>
<dbReference type="RefSeq" id="XP_012653000.1">
    <property type="nucleotide sequence ID" value="XM_012797546.1"/>
</dbReference>
<keyword evidence="1 2" id="KW-0812">Transmembrane</keyword>
<reference evidence="3" key="1">
    <citation type="journal article" date="2006" name="PLoS Biol.">
        <title>Macronuclear genome sequence of the ciliate Tetrahymena thermophila, a model eukaryote.</title>
        <authorList>
            <person name="Eisen J.A."/>
            <person name="Coyne R.S."/>
            <person name="Wu M."/>
            <person name="Wu D."/>
            <person name="Thiagarajan M."/>
            <person name="Wortman J.R."/>
            <person name="Badger J.H."/>
            <person name="Ren Q."/>
            <person name="Amedeo P."/>
            <person name="Jones K.M."/>
            <person name="Tallon L.J."/>
            <person name="Delcher A.L."/>
            <person name="Salzberg S.L."/>
            <person name="Silva J.C."/>
            <person name="Haas B.J."/>
            <person name="Majoros W.H."/>
            <person name="Farzad M."/>
            <person name="Carlton J.M."/>
            <person name="Smith R.K. Jr."/>
            <person name="Garg J."/>
            <person name="Pearlman R.E."/>
            <person name="Karrer K.M."/>
            <person name="Sun L."/>
            <person name="Manning G."/>
            <person name="Elde N.C."/>
            <person name="Turkewitz A.P."/>
            <person name="Asai D.J."/>
            <person name="Wilkes D.E."/>
            <person name="Wang Y."/>
            <person name="Cai H."/>
            <person name="Collins K."/>
            <person name="Stewart B.A."/>
            <person name="Lee S.R."/>
            <person name="Wilamowska K."/>
            <person name="Weinberg Z."/>
            <person name="Ruzzo W.L."/>
            <person name="Wloga D."/>
            <person name="Gaertig J."/>
            <person name="Frankel J."/>
            <person name="Tsao C.-C."/>
            <person name="Gorovsky M.A."/>
            <person name="Keeling P.J."/>
            <person name="Waller R.F."/>
            <person name="Patron N.J."/>
            <person name="Cherry J.M."/>
            <person name="Stover N.A."/>
            <person name="Krieger C.J."/>
            <person name="del Toro C."/>
            <person name="Ryder H.F."/>
            <person name="Williamson S.C."/>
            <person name="Barbeau R.A."/>
            <person name="Hamilton E.P."/>
            <person name="Orias E."/>
        </authorList>
    </citation>
    <scope>NUCLEOTIDE SEQUENCE [LARGE SCALE GENOMIC DNA]</scope>
    <source>
        <strain evidence="3">SB210</strain>
    </source>
</reference>
<keyword evidence="3" id="KW-1185">Reference proteome</keyword>
<dbReference type="KEGG" id="tet:TTHERM_000074269"/>
<protein>
    <submittedName>
        <fullName evidence="2">Transmembrane protein, putative</fullName>
    </submittedName>
</protein>
<name>W7XCW5_TETTS</name>
<gene>
    <name evidence="2" type="ORF">TTHERM_000074269</name>
</gene>
<dbReference type="AlphaFoldDB" id="W7XCW5"/>
<evidence type="ECO:0000313" key="3">
    <source>
        <dbReference type="Proteomes" id="UP000009168"/>
    </source>
</evidence>
<sequence length="171" mass="20955">MRIAPSRRKWLKQKKSQQYLMIVYELQLSETEKQFQQLQQMRVPLLIWQIKYQINFNLRVHHLLLIDHLQNCYNRLCNLNSKQKKEIKFISKKRRMHNILLSSISLGLFYFFLSLSISCQRLCFAAMDHNLHFIFSFQIENQSYFVCFKLLYQYNDQQLIKDQYYLMPISI</sequence>
<dbReference type="GeneID" id="24437109"/>
<dbReference type="InParanoid" id="W7XCW5"/>
<keyword evidence="1" id="KW-1133">Transmembrane helix</keyword>
<proteinExistence type="predicted"/>
<dbReference type="EMBL" id="GG662704">
    <property type="protein sequence ID" value="EWS74423.1"/>
    <property type="molecule type" value="Genomic_DNA"/>
</dbReference>
<keyword evidence="1" id="KW-0472">Membrane</keyword>
<feature type="transmembrane region" description="Helical" evidence="1">
    <location>
        <begin position="98"/>
        <end position="117"/>
    </location>
</feature>